<evidence type="ECO:0000256" key="1">
    <source>
        <dbReference type="SAM" id="Phobius"/>
    </source>
</evidence>
<dbReference type="PANTHER" id="PTHR37814:SF1">
    <property type="entry name" value="MEMBRANE PROTEIN"/>
    <property type="match status" value="1"/>
</dbReference>
<feature type="transmembrane region" description="Helical" evidence="1">
    <location>
        <begin position="328"/>
        <end position="347"/>
    </location>
</feature>
<gene>
    <name evidence="2" type="ORF">B4114_0803</name>
</gene>
<feature type="transmembrane region" description="Helical" evidence="1">
    <location>
        <begin position="41"/>
        <end position="58"/>
    </location>
</feature>
<evidence type="ECO:0008006" key="4">
    <source>
        <dbReference type="Google" id="ProtNLM"/>
    </source>
</evidence>
<feature type="transmembrane region" description="Helical" evidence="1">
    <location>
        <begin position="353"/>
        <end position="370"/>
    </location>
</feature>
<feature type="transmembrane region" description="Helical" evidence="1">
    <location>
        <begin position="292"/>
        <end position="316"/>
    </location>
</feature>
<feature type="transmembrane region" description="Helical" evidence="1">
    <location>
        <begin position="149"/>
        <end position="167"/>
    </location>
</feature>
<keyword evidence="1" id="KW-1133">Transmembrane helix</keyword>
<dbReference type="PANTHER" id="PTHR37814">
    <property type="entry name" value="CONSERVED MEMBRANE PROTEIN"/>
    <property type="match status" value="1"/>
</dbReference>
<comment type="caution">
    <text evidence="2">The sequence shown here is derived from an EMBL/GenBank/DDBJ whole genome shotgun (WGS) entry which is preliminary data.</text>
</comment>
<protein>
    <recommendedName>
        <fullName evidence="4">Membrane protein YkvI</fullName>
    </recommendedName>
</protein>
<feature type="transmembrane region" description="Helical" evidence="1">
    <location>
        <begin position="115"/>
        <end position="143"/>
    </location>
</feature>
<feature type="transmembrane region" description="Helical" evidence="1">
    <location>
        <begin position="174"/>
        <end position="193"/>
    </location>
</feature>
<keyword evidence="1" id="KW-0472">Membrane</keyword>
<organism evidence="2 3">
    <name type="scientific">Geobacillus stearothermophilus</name>
    <name type="common">Bacillus stearothermophilus</name>
    <dbReference type="NCBI Taxonomy" id="1422"/>
    <lineage>
        <taxon>Bacteria</taxon>
        <taxon>Bacillati</taxon>
        <taxon>Bacillota</taxon>
        <taxon>Bacilli</taxon>
        <taxon>Bacillales</taxon>
        <taxon>Anoxybacillaceae</taxon>
        <taxon>Geobacillus</taxon>
    </lineage>
</organism>
<feature type="transmembrane region" description="Helical" evidence="1">
    <location>
        <begin position="5"/>
        <end position="20"/>
    </location>
</feature>
<evidence type="ECO:0000313" key="3">
    <source>
        <dbReference type="Proteomes" id="UP000075517"/>
    </source>
</evidence>
<name>A0A150NF19_GEOSE</name>
<accession>A0A150NF19</accession>
<dbReference type="EMBL" id="LQYY01000012">
    <property type="protein sequence ID" value="KYD35172.1"/>
    <property type="molecule type" value="Genomic_DNA"/>
</dbReference>
<dbReference type="InterPro" id="IPR038728">
    <property type="entry name" value="YkvI-like"/>
</dbReference>
<feature type="transmembrane region" description="Helical" evidence="1">
    <location>
        <begin position="220"/>
        <end position="238"/>
    </location>
</feature>
<proteinExistence type="predicted"/>
<dbReference type="AlphaFoldDB" id="A0A150NF19"/>
<dbReference type="Proteomes" id="UP000075517">
    <property type="component" value="Unassembled WGS sequence"/>
</dbReference>
<keyword evidence="1" id="KW-0812">Transmembrane</keyword>
<sequence length="376" mass="41691">MPSFFVLSSFLSMPDIYIYMEKQRTRREMEDLGKRHDWSEAWQIAAVYVGTVIGAGFATGREIMEFFTRYGTAGTVGIIISGCLFIWGGARLMVMARRIGAASYDELNRYLFGRMLSPFVTLVMTAMIAGVTAVMIAGAGAVFEEQIGWPRQAGVTLTLGLALLVMLFDRKGLFGVNVFVVPMMMILSVAVWIKMMMAGDLCRPDIAASDYSLKAMLSPFSYAAFNLAMAQAVLVPVAREAASERAVRRGAMLGGGILTGLLLLNHIVLLSFPQKDGYDIPMAEVVRAFFAMLYWLYVVVIYGEIFTSVIGGLFGLARQARIWVPISGKGIGVLLVLVFVAVSPFRYGELLSFLYPLFGYMSLMLLWLLWRRKLPR</sequence>
<dbReference type="PATRIC" id="fig|1422.17.peg.1196"/>
<feature type="transmembrane region" description="Helical" evidence="1">
    <location>
        <begin position="250"/>
        <end position="272"/>
    </location>
</feature>
<feature type="transmembrane region" description="Helical" evidence="1">
    <location>
        <begin position="70"/>
        <end position="94"/>
    </location>
</feature>
<evidence type="ECO:0000313" key="2">
    <source>
        <dbReference type="EMBL" id="KYD35172.1"/>
    </source>
</evidence>
<reference evidence="2 3" key="1">
    <citation type="submission" date="2016-01" db="EMBL/GenBank/DDBJ databases">
        <title>Draft Genome Sequences of Seven Thermophilic Sporeformers Isolated from Foods.</title>
        <authorList>
            <person name="Berendsen E.M."/>
            <person name="Wells-Bennik M.H."/>
            <person name="Krawcyk A.O."/>
            <person name="De Jong A."/>
            <person name="Holsappel S."/>
            <person name="Eijlander R.T."/>
            <person name="Kuipers O.P."/>
        </authorList>
    </citation>
    <scope>NUCLEOTIDE SEQUENCE [LARGE SCALE GENOMIC DNA]</scope>
    <source>
        <strain evidence="2 3">B4114</strain>
    </source>
</reference>